<dbReference type="PANTHER" id="PTHR11040">
    <property type="entry name" value="ZINC/IRON TRANSPORTER"/>
    <property type="match status" value="1"/>
</dbReference>
<comment type="caution">
    <text evidence="6">The sequence shown here is derived from an EMBL/GenBank/DDBJ whole genome shotgun (WGS) entry which is preliminary data.</text>
</comment>
<keyword evidence="2 5" id="KW-0812">Transmembrane</keyword>
<keyword evidence="7" id="KW-1185">Reference proteome</keyword>
<organism evidence="6 7">
    <name type="scientific">Brassica napus</name>
    <name type="common">Rape</name>
    <dbReference type="NCBI Taxonomy" id="3708"/>
    <lineage>
        <taxon>Eukaryota</taxon>
        <taxon>Viridiplantae</taxon>
        <taxon>Streptophyta</taxon>
        <taxon>Embryophyta</taxon>
        <taxon>Tracheophyta</taxon>
        <taxon>Spermatophyta</taxon>
        <taxon>Magnoliopsida</taxon>
        <taxon>eudicotyledons</taxon>
        <taxon>Gunneridae</taxon>
        <taxon>Pentapetalae</taxon>
        <taxon>rosids</taxon>
        <taxon>malvids</taxon>
        <taxon>Brassicales</taxon>
        <taxon>Brassicaceae</taxon>
        <taxon>Brassiceae</taxon>
        <taxon>Brassica</taxon>
    </lineage>
</organism>
<evidence type="ECO:0000256" key="3">
    <source>
        <dbReference type="ARBA" id="ARBA00022989"/>
    </source>
</evidence>
<name>A0ABQ7XQ20_BRANA</name>
<dbReference type="Pfam" id="PF02535">
    <property type="entry name" value="Zip"/>
    <property type="match status" value="1"/>
</dbReference>
<keyword evidence="4 5" id="KW-0472">Membrane</keyword>
<dbReference type="EMBL" id="JAGKQM010000019">
    <property type="protein sequence ID" value="KAH0858038.1"/>
    <property type="molecule type" value="Genomic_DNA"/>
</dbReference>
<feature type="transmembrane region" description="Helical" evidence="5">
    <location>
        <begin position="35"/>
        <end position="54"/>
    </location>
</feature>
<protein>
    <submittedName>
        <fullName evidence="6">Uncharacterized protein</fullName>
    </submittedName>
</protein>
<proteinExistence type="predicted"/>
<comment type="subcellular location">
    <subcellularLocation>
        <location evidence="1">Membrane</location>
        <topology evidence="1">Multi-pass membrane protein</topology>
    </subcellularLocation>
</comment>
<dbReference type="Proteomes" id="UP000824890">
    <property type="component" value="Unassembled WGS sequence"/>
</dbReference>
<evidence type="ECO:0000256" key="4">
    <source>
        <dbReference type="ARBA" id="ARBA00023136"/>
    </source>
</evidence>
<sequence length="216" mass="23151">YQLHRISGDVNAPNECEAESTNPCVNKAKALPLKIISIVAILLTSMIGVSAPLFSRDVSFLHPDGNTFTSTPEISDPSMGTSFMHVLPDSFQMLPSECLEDDPWQKFPFTGFVAMLSVTSHSAIMATSFYSSKTGSEIVPAAGNGDQERANPIIAHGHSHRHGVTLTTKDDSGSHISFPYLCANTYRQVLELGTIVHSVVIALSLGATNDTCTVKG</sequence>
<evidence type="ECO:0000256" key="2">
    <source>
        <dbReference type="ARBA" id="ARBA00022692"/>
    </source>
</evidence>
<dbReference type="PANTHER" id="PTHR11040:SF48">
    <property type="entry name" value="ZINC TRANSPORTER 10-RELATED"/>
    <property type="match status" value="1"/>
</dbReference>
<evidence type="ECO:0000313" key="6">
    <source>
        <dbReference type="EMBL" id="KAH0858038.1"/>
    </source>
</evidence>
<reference evidence="6 7" key="1">
    <citation type="submission" date="2021-05" db="EMBL/GenBank/DDBJ databases">
        <title>Genome Assembly of Synthetic Allotetraploid Brassica napus Reveals Homoeologous Exchanges between Subgenomes.</title>
        <authorList>
            <person name="Davis J.T."/>
        </authorList>
    </citation>
    <scope>NUCLEOTIDE SEQUENCE [LARGE SCALE GENOMIC DNA]</scope>
    <source>
        <strain evidence="7">cv. Da-Ae</strain>
        <tissue evidence="6">Seedling</tissue>
    </source>
</reference>
<gene>
    <name evidence="6" type="ORF">HID58_086299</name>
</gene>
<evidence type="ECO:0000256" key="5">
    <source>
        <dbReference type="SAM" id="Phobius"/>
    </source>
</evidence>
<evidence type="ECO:0000256" key="1">
    <source>
        <dbReference type="ARBA" id="ARBA00004141"/>
    </source>
</evidence>
<accession>A0ABQ7XQ20</accession>
<keyword evidence="3 5" id="KW-1133">Transmembrane helix</keyword>
<feature type="non-terminal residue" evidence="6">
    <location>
        <position position="1"/>
    </location>
</feature>
<evidence type="ECO:0000313" key="7">
    <source>
        <dbReference type="Proteomes" id="UP000824890"/>
    </source>
</evidence>
<dbReference type="InterPro" id="IPR003689">
    <property type="entry name" value="ZIP"/>
</dbReference>